<evidence type="ECO:0000256" key="2">
    <source>
        <dbReference type="ARBA" id="ARBA00022487"/>
    </source>
</evidence>
<feature type="active site" evidence="6">
    <location>
        <position position="150"/>
    </location>
</feature>
<dbReference type="InterPro" id="IPR029058">
    <property type="entry name" value="AB_hydrolase_fold"/>
</dbReference>
<dbReference type="EC" id="3.1.1.-" evidence="5"/>
<comment type="similarity">
    <text evidence="1 5">Belongs to the AB hydrolase superfamily.</text>
</comment>
<dbReference type="EMBL" id="JAKMXF010000111">
    <property type="protein sequence ID" value="KAI6657663.1"/>
    <property type="molecule type" value="Genomic_DNA"/>
</dbReference>
<evidence type="ECO:0000313" key="8">
    <source>
        <dbReference type="EMBL" id="KAI6657663.1"/>
    </source>
</evidence>
<feature type="active site" evidence="6">
    <location>
        <position position="175"/>
    </location>
</feature>
<dbReference type="AlphaFoldDB" id="A0AAV7K943"/>
<feature type="domain" description="AB hydrolase-1" evidence="7">
    <location>
        <begin position="69"/>
        <end position="347"/>
    </location>
</feature>
<keyword evidence="2 5" id="KW-0719">Serine esterase</keyword>
<dbReference type="SUPFAM" id="SSF53474">
    <property type="entry name" value="alpha/beta-Hydrolases"/>
    <property type="match status" value="1"/>
</dbReference>
<evidence type="ECO:0000256" key="1">
    <source>
        <dbReference type="ARBA" id="ARBA00008645"/>
    </source>
</evidence>
<reference evidence="8 9" key="1">
    <citation type="journal article" date="2023" name="BMC Biol.">
        <title>The compact genome of the sponge Oopsacas minuta (Hexactinellida) is lacking key metazoan core genes.</title>
        <authorList>
            <person name="Santini S."/>
            <person name="Schenkelaars Q."/>
            <person name="Jourda C."/>
            <person name="Duchesne M."/>
            <person name="Belahbib H."/>
            <person name="Rocher C."/>
            <person name="Selva M."/>
            <person name="Riesgo A."/>
            <person name="Vervoort M."/>
            <person name="Leys S.P."/>
            <person name="Kodjabachian L."/>
            <person name="Le Bivic A."/>
            <person name="Borchiellini C."/>
            <person name="Claverie J.M."/>
            <person name="Renard E."/>
        </authorList>
    </citation>
    <scope>NUCLEOTIDE SEQUENCE [LARGE SCALE GENOMIC DNA]</scope>
    <source>
        <strain evidence="8">SPO-2</strain>
    </source>
</reference>
<dbReference type="Gene3D" id="3.40.50.1820">
    <property type="entry name" value="alpha/beta hydrolase"/>
    <property type="match status" value="1"/>
</dbReference>
<keyword evidence="3 5" id="KW-0378">Hydrolase</keyword>
<comment type="function">
    <text evidence="5">Demethylates proteins that have been reversibly carboxymethylated.</text>
</comment>
<dbReference type="PANTHER" id="PTHR14189:SF0">
    <property type="entry name" value="PROTEIN PHOSPHATASE METHYLESTERASE 1"/>
    <property type="match status" value="1"/>
</dbReference>
<comment type="catalytic activity">
    <reaction evidence="4">
        <text>[phosphatase 2A protein]-C-terminal L-leucine methyl ester + H2O = [phosphatase 2A protein]-C-terminal L-leucine + methanol + H(+)</text>
        <dbReference type="Rhea" id="RHEA:48548"/>
        <dbReference type="Rhea" id="RHEA-COMP:12134"/>
        <dbReference type="Rhea" id="RHEA-COMP:12135"/>
        <dbReference type="ChEBI" id="CHEBI:15377"/>
        <dbReference type="ChEBI" id="CHEBI:15378"/>
        <dbReference type="ChEBI" id="CHEBI:17790"/>
        <dbReference type="ChEBI" id="CHEBI:90516"/>
        <dbReference type="ChEBI" id="CHEBI:90517"/>
        <dbReference type="EC" id="3.1.1.89"/>
    </reaction>
</comment>
<dbReference type="PRINTS" id="PR00111">
    <property type="entry name" value="ABHYDROLASE"/>
</dbReference>
<evidence type="ECO:0000256" key="3">
    <source>
        <dbReference type="ARBA" id="ARBA00022801"/>
    </source>
</evidence>
<gene>
    <name evidence="8" type="ORF">LOD99_406</name>
</gene>
<evidence type="ECO:0000256" key="4">
    <source>
        <dbReference type="ARBA" id="ARBA00049203"/>
    </source>
</evidence>
<comment type="caution">
    <text evidence="8">The sequence shown here is derived from an EMBL/GenBank/DDBJ whole genome shotgun (WGS) entry which is preliminary data.</text>
</comment>
<keyword evidence="9" id="KW-1185">Reference proteome</keyword>
<dbReference type="Pfam" id="PF12697">
    <property type="entry name" value="Abhydrolase_6"/>
    <property type="match status" value="1"/>
</dbReference>
<sequence>MDKIPSKFTLPSSRPPKHIETSKLAINSKQSRDYSPLPWNHCFSQQLDIRTSDTDIFHVYTLGTEGPVVLLLHGGGHSALSWSLLAENLVESVNCRVLALDSRGHGGTSTRDDCDLSWQRQVQDAADVFNKMYVHQDDTPAPPVVIVGHSMGGAIAVRLSQERLLTSQAGLVVIDVVEGTAMDALGYVHSFLRGRPKVFKSVDEAIEWTVRSGQIKNLLSARISVPGVISPIKIEEVFGDNNIVTTDIPEPTHSIDTGATPVSNVTNNNGYTWRIDLATTESHWKGWFQGLSSLFLSSLVPKVLILAGTDRLDKELTLGQIQGKYQFNVLPKCGHIVHEDAPSNVADIIGDFLVRFKLACKNTH</sequence>
<evidence type="ECO:0000256" key="5">
    <source>
        <dbReference type="PIRNR" id="PIRNR022950"/>
    </source>
</evidence>
<evidence type="ECO:0000259" key="7">
    <source>
        <dbReference type="Pfam" id="PF12697"/>
    </source>
</evidence>
<dbReference type="Proteomes" id="UP001165289">
    <property type="component" value="Unassembled WGS sequence"/>
</dbReference>
<proteinExistence type="inferred from homology"/>
<feature type="active site" evidence="6">
    <location>
        <position position="335"/>
    </location>
</feature>
<dbReference type="PIRSF" id="PIRSF022950">
    <property type="entry name" value="PPase_methylesterase_euk"/>
    <property type="match status" value="1"/>
</dbReference>
<dbReference type="GO" id="GO:0051723">
    <property type="term" value="F:protein methylesterase activity"/>
    <property type="evidence" value="ECO:0007669"/>
    <property type="project" value="UniProtKB-EC"/>
</dbReference>
<protein>
    <recommendedName>
        <fullName evidence="5">Protein phosphatase methylesterase 1</fullName>
        <shortName evidence="5">PME-1</shortName>
        <ecNumber evidence="5">3.1.1.-</ecNumber>
    </recommendedName>
</protein>
<organism evidence="8 9">
    <name type="scientific">Oopsacas minuta</name>
    <dbReference type="NCBI Taxonomy" id="111878"/>
    <lineage>
        <taxon>Eukaryota</taxon>
        <taxon>Metazoa</taxon>
        <taxon>Porifera</taxon>
        <taxon>Hexactinellida</taxon>
        <taxon>Hexasterophora</taxon>
        <taxon>Lyssacinosida</taxon>
        <taxon>Leucopsacidae</taxon>
        <taxon>Oopsacas</taxon>
    </lineage>
</organism>
<dbReference type="InterPro" id="IPR000073">
    <property type="entry name" value="AB_hydrolase_1"/>
</dbReference>
<dbReference type="InterPro" id="IPR016812">
    <property type="entry name" value="PPase_methylesterase_euk"/>
</dbReference>
<name>A0AAV7K943_9METZ</name>
<accession>A0AAV7K943</accession>
<evidence type="ECO:0000256" key="6">
    <source>
        <dbReference type="PIRSR" id="PIRSR022950-1"/>
    </source>
</evidence>
<evidence type="ECO:0000313" key="9">
    <source>
        <dbReference type="Proteomes" id="UP001165289"/>
    </source>
</evidence>
<dbReference type="PANTHER" id="PTHR14189">
    <property type="entry name" value="PROTEIN PHOSPHATASE METHYLESTERASE-1 RELATED"/>
    <property type="match status" value="1"/>
</dbReference>